<feature type="transmembrane region" description="Helical" evidence="2">
    <location>
        <begin position="41"/>
        <end position="62"/>
    </location>
</feature>
<accession>K6WI33</accession>
<dbReference type="STRING" id="1108045.GORHZ_220_00180"/>
<dbReference type="EMBL" id="BAHC01000220">
    <property type="protein sequence ID" value="GAB93436.1"/>
    <property type="molecule type" value="Genomic_DNA"/>
</dbReference>
<gene>
    <name evidence="3" type="ORF">GORHZ_220_00180</name>
</gene>
<dbReference type="AlphaFoldDB" id="K6WI33"/>
<keyword evidence="2" id="KW-1133">Transmembrane helix</keyword>
<protein>
    <recommendedName>
        <fullName evidence="5">DUF4878 domain-containing protein</fullName>
    </recommendedName>
</protein>
<feature type="region of interest" description="Disordered" evidence="1">
    <location>
        <begin position="69"/>
        <end position="91"/>
    </location>
</feature>
<reference evidence="3 4" key="1">
    <citation type="submission" date="2012-08" db="EMBL/GenBank/DDBJ databases">
        <title>Whole genome shotgun sequence of Gordonia rhizosphera NBRC 16068.</title>
        <authorList>
            <person name="Takarada H."/>
            <person name="Isaki S."/>
            <person name="Hosoyama A."/>
            <person name="Tsuchikane K."/>
            <person name="Katsumata H."/>
            <person name="Baba S."/>
            <person name="Ohji S."/>
            <person name="Yamazaki S."/>
            <person name="Fujita N."/>
        </authorList>
    </citation>
    <scope>NUCLEOTIDE SEQUENCE [LARGE SCALE GENOMIC DNA]</scope>
    <source>
        <strain evidence="3 4">NBRC 16068</strain>
    </source>
</reference>
<dbReference type="eggNOG" id="ENOG5032E8F">
    <property type="taxonomic scope" value="Bacteria"/>
</dbReference>
<evidence type="ECO:0000256" key="2">
    <source>
        <dbReference type="SAM" id="Phobius"/>
    </source>
</evidence>
<keyword evidence="2" id="KW-0472">Membrane</keyword>
<sequence length="200" mass="20719">MTYQPPPGGPGFGPYPPFPPPQFPPPQFPAPRPQRRRGGTIAAVIVGILALVLGALVLVLAVQANGSSEGGVAGPGSMATEPSAGVSGGGTSANAAERIAIRLAMQKFVDAVNSRDVAQIQAAVCSVVRPQVTEPLDITGNVVLEELRDVTVTGDSAASTVITHIELGQQRTTSERNDEVFVRENGLWYVCPGVEPDIGT</sequence>
<dbReference type="Proteomes" id="UP000008363">
    <property type="component" value="Unassembled WGS sequence"/>
</dbReference>
<evidence type="ECO:0000313" key="3">
    <source>
        <dbReference type="EMBL" id="GAB93436.1"/>
    </source>
</evidence>
<evidence type="ECO:0000313" key="4">
    <source>
        <dbReference type="Proteomes" id="UP000008363"/>
    </source>
</evidence>
<proteinExistence type="predicted"/>
<feature type="compositionally biased region" description="Pro residues" evidence="1">
    <location>
        <begin position="1"/>
        <end position="32"/>
    </location>
</feature>
<evidence type="ECO:0008006" key="5">
    <source>
        <dbReference type="Google" id="ProtNLM"/>
    </source>
</evidence>
<name>K6WI33_9ACTN</name>
<keyword evidence="2" id="KW-0812">Transmembrane</keyword>
<feature type="region of interest" description="Disordered" evidence="1">
    <location>
        <begin position="1"/>
        <end position="35"/>
    </location>
</feature>
<keyword evidence="4" id="KW-1185">Reference proteome</keyword>
<organism evidence="3 4">
    <name type="scientific">Gordonia rhizosphera NBRC 16068</name>
    <dbReference type="NCBI Taxonomy" id="1108045"/>
    <lineage>
        <taxon>Bacteria</taxon>
        <taxon>Bacillati</taxon>
        <taxon>Actinomycetota</taxon>
        <taxon>Actinomycetes</taxon>
        <taxon>Mycobacteriales</taxon>
        <taxon>Gordoniaceae</taxon>
        <taxon>Gordonia</taxon>
    </lineage>
</organism>
<evidence type="ECO:0000256" key="1">
    <source>
        <dbReference type="SAM" id="MobiDB-lite"/>
    </source>
</evidence>
<comment type="caution">
    <text evidence="3">The sequence shown here is derived from an EMBL/GenBank/DDBJ whole genome shotgun (WGS) entry which is preliminary data.</text>
</comment>